<accession>A0AAV7UAX6</accession>
<organism evidence="2 3">
    <name type="scientific">Pleurodeles waltl</name>
    <name type="common">Iberian ribbed newt</name>
    <dbReference type="NCBI Taxonomy" id="8319"/>
    <lineage>
        <taxon>Eukaryota</taxon>
        <taxon>Metazoa</taxon>
        <taxon>Chordata</taxon>
        <taxon>Craniata</taxon>
        <taxon>Vertebrata</taxon>
        <taxon>Euteleostomi</taxon>
        <taxon>Amphibia</taxon>
        <taxon>Batrachia</taxon>
        <taxon>Caudata</taxon>
        <taxon>Salamandroidea</taxon>
        <taxon>Salamandridae</taxon>
        <taxon>Pleurodelinae</taxon>
        <taxon>Pleurodeles</taxon>
    </lineage>
</organism>
<comment type="caution">
    <text evidence="2">The sequence shown here is derived from an EMBL/GenBank/DDBJ whole genome shotgun (WGS) entry which is preliminary data.</text>
</comment>
<gene>
    <name evidence="2" type="ORF">NDU88_002341</name>
</gene>
<proteinExistence type="predicted"/>
<sequence>MVKPKPPRGQSETRLGDPSTMESSDPLHKVTETLAAHSLQIDKVCTSHATLEGWSDSGGCGGVMGEGTLRILLDNAHRLRYVHKTL</sequence>
<name>A0AAV7UAX6_PLEWA</name>
<dbReference type="Proteomes" id="UP001066276">
    <property type="component" value="Chromosome 3_1"/>
</dbReference>
<evidence type="ECO:0000256" key="1">
    <source>
        <dbReference type="SAM" id="MobiDB-lite"/>
    </source>
</evidence>
<protein>
    <submittedName>
        <fullName evidence="2">Uncharacterized protein</fullName>
    </submittedName>
</protein>
<dbReference type="AlphaFoldDB" id="A0AAV7UAX6"/>
<evidence type="ECO:0000313" key="3">
    <source>
        <dbReference type="Proteomes" id="UP001066276"/>
    </source>
</evidence>
<keyword evidence="3" id="KW-1185">Reference proteome</keyword>
<evidence type="ECO:0000313" key="2">
    <source>
        <dbReference type="EMBL" id="KAJ1185549.1"/>
    </source>
</evidence>
<dbReference type="EMBL" id="JANPWB010000005">
    <property type="protein sequence ID" value="KAJ1185549.1"/>
    <property type="molecule type" value="Genomic_DNA"/>
</dbReference>
<feature type="region of interest" description="Disordered" evidence="1">
    <location>
        <begin position="1"/>
        <end position="26"/>
    </location>
</feature>
<reference evidence="2" key="1">
    <citation type="journal article" date="2022" name="bioRxiv">
        <title>Sequencing and chromosome-scale assembly of the giantPleurodeles waltlgenome.</title>
        <authorList>
            <person name="Brown T."/>
            <person name="Elewa A."/>
            <person name="Iarovenko S."/>
            <person name="Subramanian E."/>
            <person name="Araus A.J."/>
            <person name="Petzold A."/>
            <person name="Susuki M."/>
            <person name="Suzuki K.-i.T."/>
            <person name="Hayashi T."/>
            <person name="Toyoda A."/>
            <person name="Oliveira C."/>
            <person name="Osipova E."/>
            <person name="Leigh N.D."/>
            <person name="Simon A."/>
            <person name="Yun M.H."/>
        </authorList>
    </citation>
    <scope>NUCLEOTIDE SEQUENCE</scope>
    <source>
        <strain evidence="2">20211129_DDA</strain>
        <tissue evidence="2">Liver</tissue>
    </source>
</reference>